<dbReference type="PANTHER" id="PTHR23222">
    <property type="entry name" value="PROHIBITIN"/>
    <property type="match status" value="1"/>
</dbReference>
<dbReference type="PANTHER" id="PTHR23222:SF0">
    <property type="entry name" value="PROHIBITIN 1"/>
    <property type="match status" value="1"/>
</dbReference>
<comment type="caution">
    <text evidence="4">The sequence shown here is derived from an EMBL/GenBank/DDBJ whole genome shotgun (WGS) entry which is preliminary data.</text>
</comment>
<dbReference type="InterPro" id="IPR000163">
    <property type="entry name" value="Prohibitin"/>
</dbReference>
<organism evidence="4">
    <name type="scientific">Symploca sp. SIO1C4</name>
    <dbReference type="NCBI Taxonomy" id="2607765"/>
    <lineage>
        <taxon>Bacteria</taxon>
        <taxon>Bacillati</taxon>
        <taxon>Cyanobacteriota</taxon>
        <taxon>Cyanophyceae</taxon>
        <taxon>Coleofasciculales</taxon>
        <taxon>Coleofasciculaceae</taxon>
        <taxon>Symploca</taxon>
    </lineage>
</organism>
<dbReference type="AlphaFoldDB" id="A0A6B3NCH3"/>
<proteinExistence type="predicted"/>
<name>A0A6B3NCH3_9CYAN</name>
<keyword evidence="2" id="KW-0472">Membrane</keyword>
<sequence>MQSTNISIQPKLALLLTGGIFFLLCTFLIKPFTIVNAGKRGVVMRFGKVQETILDEGLHPIIPIVTSIKTLSVRVQKNDIDAEASSKDLQDVKTDIAVNWHVDPTKVNQVFQRVGDEEQIVLRIINPAVSEVVKAATAKKTAEEIITKRTELKQEIDTDLKARLEAYGVLVDDVSLVNVSFSSEFAKAIEAKQIAEQEAKRAEFEALKAEKEAIAEVNRAKGQAEAQRLQRVTLTSELLQKQAIEKWDGKFPTVLGGDGTLPFINLNLQK</sequence>
<evidence type="ECO:0000313" key="4">
    <source>
        <dbReference type="EMBL" id="NER31246.1"/>
    </source>
</evidence>
<dbReference type="PRINTS" id="PR00679">
    <property type="entry name" value="PROHIBITIN"/>
</dbReference>
<dbReference type="CDD" id="cd03401">
    <property type="entry name" value="SPFH_prohibitin"/>
    <property type="match status" value="1"/>
</dbReference>
<keyword evidence="1" id="KW-0175">Coiled coil</keyword>
<keyword evidence="2" id="KW-1133">Transmembrane helix</keyword>
<feature type="domain" description="Band 7" evidence="3">
    <location>
        <begin position="30"/>
        <end position="193"/>
    </location>
</feature>
<dbReference type="Gene3D" id="3.30.479.30">
    <property type="entry name" value="Band 7 domain"/>
    <property type="match status" value="1"/>
</dbReference>
<evidence type="ECO:0000256" key="2">
    <source>
        <dbReference type="SAM" id="Phobius"/>
    </source>
</evidence>
<dbReference type="SUPFAM" id="SSF117892">
    <property type="entry name" value="Band 7/SPFH domain"/>
    <property type="match status" value="1"/>
</dbReference>
<evidence type="ECO:0000256" key="1">
    <source>
        <dbReference type="SAM" id="Coils"/>
    </source>
</evidence>
<accession>A0A6B3NCH3</accession>
<dbReference type="SMART" id="SM00244">
    <property type="entry name" value="PHB"/>
    <property type="match status" value="1"/>
</dbReference>
<protein>
    <submittedName>
        <fullName evidence="4">Prohibitin family protein</fullName>
    </submittedName>
</protein>
<evidence type="ECO:0000259" key="3">
    <source>
        <dbReference type="SMART" id="SM00244"/>
    </source>
</evidence>
<gene>
    <name evidence="4" type="ORF">F6J89_27410</name>
</gene>
<feature type="transmembrane region" description="Helical" evidence="2">
    <location>
        <begin position="12"/>
        <end position="29"/>
    </location>
</feature>
<dbReference type="GO" id="GO:0016020">
    <property type="term" value="C:membrane"/>
    <property type="evidence" value="ECO:0007669"/>
    <property type="project" value="InterPro"/>
</dbReference>
<reference evidence="4" key="1">
    <citation type="submission" date="2019-11" db="EMBL/GenBank/DDBJ databases">
        <title>Genomic insights into an expanded diversity of filamentous marine cyanobacteria reveals the extraordinary biosynthetic potential of Moorea and Okeania.</title>
        <authorList>
            <person name="Ferreira Leao T."/>
            <person name="Wang M."/>
            <person name="Moss N."/>
            <person name="Da Silva R."/>
            <person name="Sanders J."/>
            <person name="Nurk S."/>
            <person name="Gurevich A."/>
            <person name="Humphrey G."/>
            <person name="Reher R."/>
            <person name="Zhu Q."/>
            <person name="Belda-Ferre P."/>
            <person name="Glukhov E."/>
            <person name="Rex R."/>
            <person name="Dorrestein P.C."/>
            <person name="Knight R."/>
            <person name="Pevzner P."/>
            <person name="Gerwick W.H."/>
            <person name="Gerwick L."/>
        </authorList>
    </citation>
    <scope>NUCLEOTIDE SEQUENCE</scope>
    <source>
        <strain evidence="4">SIO1C4</strain>
    </source>
</reference>
<dbReference type="InterPro" id="IPR036013">
    <property type="entry name" value="Band_7/SPFH_dom_sf"/>
</dbReference>
<dbReference type="Pfam" id="PF01145">
    <property type="entry name" value="Band_7"/>
    <property type="match status" value="1"/>
</dbReference>
<dbReference type="InterPro" id="IPR001107">
    <property type="entry name" value="Band_7"/>
</dbReference>
<feature type="coiled-coil region" evidence="1">
    <location>
        <begin position="185"/>
        <end position="227"/>
    </location>
</feature>
<dbReference type="EMBL" id="JAAHFQ010000761">
    <property type="protein sequence ID" value="NER31246.1"/>
    <property type="molecule type" value="Genomic_DNA"/>
</dbReference>
<keyword evidence="2" id="KW-0812">Transmembrane</keyword>